<reference evidence="2" key="1">
    <citation type="journal article" date="2014" name="Int. J. Syst. Evol. Microbiol.">
        <title>Complete genome sequence of Corynebacterium casei LMG S-19264T (=DSM 44701T), isolated from a smear-ripened cheese.</title>
        <authorList>
            <consortium name="US DOE Joint Genome Institute (JGI-PGF)"/>
            <person name="Walter F."/>
            <person name="Albersmeier A."/>
            <person name="Kalinowski J."/>
            <person name="Ruckert C."/>
        </authorList>
    </citation>
    <scope>NUCLEOTIDE SEQUENCE</scope>
    <source>
        <strain evidence="2">CGMCC 1.15320</strain>
    </source>
</reference>
<reference evidence="2" key="2">
    <citation type="submission" date="2020-09" db="EMBL/GenBank/DDBJ databases">
        <authorList>
            <person name="Sun Q."/>
            <person name="Zhou Y."/>
        </authorList>
    </citation>
    <scope>NUCLEOTIDE SEQUENCE</scope>
    <source>
        <strain evidence="2">CGMCC 1.15320</strain>
    </source>
</reference>
<protein>
    <submittedName>
        <fullName evidence="2">Uncharacterized protein</fullName>
    </submittedName>
</protein>
<keyword evidence="3" id="KW-1185">Reference proteome</keyword>
<organism evidence="2 3">
    <name type="scientific">Nitratireductor aestuarii</name>
    <dbReference type="NCBI Taxonomy" id="1735103"/>
    <lineage>
        <taxon>Bacteria</taxon>
        <taxon>Pseudomonadati</taxon>
        <taxon>Pseudomonadota</taxon>
        <taxon>Alphaproteobacteria</taxon>
        <taxon>Hyphomicrobiales</taxon>
        <taxon>Phyllobacteriaceae</taxon>
        <taxon>Nitratireductor</taxon>
    </lineage>
</organism>
<keyword evidence="1" id="KW-1133">Transmembrane helix</keyword>
<keyword evidence="1" id="KW-0812">Transmembrane</keyword>
<dbReference type="EMBL" id="BMIF01000014">
    <property type="protein sequence ID" value="GGA78240.1"/>
    <property type="molecule type" value="Genomic_DNA"/>
</dbReference>
<dbReference type="RefSeq" id="WP_188722445.1">
    <property type="nucleotide sequence ID" value="NZ_BMIF01000014.1"/>
</dbReference>
<evidence type="ECO:0000313" key="2">
    <source>
        <dbReference type="EMBL" id="GGA78240.1"/>
    </source>
</evidence>
<name>A0A916RZP8_9HYPH</name>
<sequence length="113" mass="11529">MTRSSPLLTLAAGFTIWASGFAVIYAVQGVGCAYGWDLIALGPVSLLRLVLILLTVATAAIIYVVARALSGAIPGKEREASHFMLSVAAGAALLAVPATLFTFAGVFIATACS</sequence>
<feature type="transmembrane region" description="Helical" evidence="1">
    <location>
        <begin position="87"/>
        <end position="111"/>
    </location>
</feature>
<feature type="transmembrane region" description="Helical" evidence="1">
    <location>
        <begin position="46"/>
        <end position="66"/>
    </location>
</feature>
<keyword evidence="1" id="KW-0472">Membrane</keyword>
<gene>
    <name evidence="2" type="ORF">GCM10011385_35470</name>
</gene>
<evidence type="ECO:0000313" key="3">
    <source>
        <dbReference type="Proteomes" id="UP000636264"/>
    </source>
</evidence>
<comment type="caution">
    <text evidence="2">The sequence shown here is derived from an EMBL/GenBank/DDBJ whole genome shotgun (WGS) entry which is preliminary data.</text>
</comment>
<dbReference type="Proteomes" id="UP000636264">
    <property type="component" value="Unassembled WGS sequence"/>
</dbReference>
<proteinExistence type="predicted"/>
<accession>A0A916RZP8</accession>
<dbReference type="AlphaFoldDB" id="A0A916RZP8"/>
<evidence type="ECO:0000256" key="1">
    <source>
        <dbReference type="SAM" id="Phobius"/>
    </source>
</evidence>